<feature type="compositionally biased region" description="Low complexity" evidence="1">
    <location>
        <begin position="39"/>
        <end position="60"/>
    </location>
</feature>
<proteinExistence type="predicted"/>
<dbReference type="PANTHER" id="PTHR24637:SF422">
    <property type="entry name" value="COLLAGEN IV NC1 DOMAIN-CONTAINING PROTEIN"/>
    <property type="match status" value="1"/>
</dbReference>
<feature type="region of interest" description="Disordered" evidence="1">
    <location>
        <begin position="35"/>
        <end position="104"/>
    </location>
</feature>
<organism evidence="3 4">
    <name type="scientific">Pseudogemmobacter humi</name>
    <dbReference type="NCBI Taxonomy" id="2483812"/>
    <lineage>
        <taxon>Bacteria</taxon>
        <taxon>Pseudomonadati</taxon>
        <taxon>Pseudomonadota</taxon>
        <taxon>Alphaproteobacteria</taxon>
        <taxon>Rhodobacterales</taxon>
        <taxon>Paracoccaceae</taxon>
        <taxon>Pseudogemmobacter</taxon>
    </lineage>
</organism>
<dbReference type="RefSeq" id="WP_124087789.1">
    <property type="nucleotide sequence ID" value="NZ_UXAW01000087.1"/>
</dbReference>
<keyword evidence="2" id="KW-0812">Transmembrane</keyword>
<keyword evidence="4" id="KW-1185">Reference proteome</keyword>
<evidence type="ECO:0000256" key="2">
    <source>
        <dbReference type="SAM" id="Phobius"/>
    </source>
</evidence>
<evidence type="ECO:0000313" key="3">
    <source>
        <dbReference type="EMBL" id="VDC31699.1"/>
    </source>
</evidence>
<gene>
    <name evidence="3" type="ORF">XINFAN_03071</name>
</gene>
<dbReference type="Pfam" id="PF01391">
    <property type="entry name" value="Collagen"/>
    <property type="match status" value="1"/>
</dbReference>
<dbReference type="PANTHER" id="PTHR24637">
    <property type="entry name" value="COLLAGEN"/>
    <property type="match status" value="1"/>
</dbReference>
<accession>A0A3P5XAP6</accession>
<keyword evidence="3" id="KW-0176">Collagen</keyword>
<evidence type="ECO:0000256" key="1">
    <source>
        <dbReference type="SAM" id="MobiDB-lite"/>
    </source>
</evidence>
<reference evidence="3 4" key="1">
    <citation type="submission" date="2018-11" db="EMBL/GenBank/DDBJ databases">
        <authorList>
            <person name="Criscuolo A."/>
        </authorList>
    </citation>
    <scope>NUCLEOTIDE SEQUENCE [LARGE SCALE GENOMIC DNA]</scope>
    <source>
        <strain evidence="3">ACIP111625</strain>
    </source>
</reference>
<name>A0A3P5XAP6_9RHOB</name>
<dbReference type="EMBL" id="UXAW01000087">
    <property type="protein sequence ID" value="VDC31699.1"/>
    <property type="molecule type" value="Genomic_DNA"/>
</dbReference>
<dbReference type="OrthoDB" id="7874747at2"/>
<evidence type="ECO:0000313" key="4">
    <source>
        <dbReference type="Proteomes" id="UP000277498"/>
    </source>
</evidence>
<sequence length="179" mass="16715">MSKVQSAAFGVVGGAMAFAIAALFAGDLLRGGAGPEGPQGPVGAAGPAGPQGEAGVQGPAGPQGPIGPAGPQGVEGVAGPAGPQGEIGPQGETGPAGPQGVAGAGDLGGEAVILVRGAGGCPSGWVNGGEVVLNTSPDYATGTGQERSNPGIMTSATAGFANVNFFLCLQGTDTSGEPQ</sequence>
<keyword evidence="2" id="KW-1133">Transmembrane helix</keyword>
<feature type="transmembrane region" description="Helical" evidence="2">
    <location>
        <begin position="6"/>
        <end position="25"/>
    </location>
</feature>
<protein>
    <submittedName>
        <fullName evidence="3">Collagen triple helix repeat (20 copies)</fullName>
    </submittedName>
</protein>
<keyword evidence="2" id="KW-0472">Membrane</keyword>
<dbReference type="InterPro" id="IPR008160">
    <property type="entry name" value="Collagen"/>
</dbReference>
<dbReference type="AlphaFoldDB" id="A0A3P5XAP6"/>
<dbReference type="Proteomes" id="UP000277498">
    <property type="component" value="Unassembled WGS sequence"/>
</dbReference>